<evidence type="ECO:0000313" key="2">
    <source>
        <dbReference type="EMBL" id="KAK6114937.1"/>
    </source>
</evidence>
<dbReference type="PANTHER" id="PTHR34194:SF2">
    <property type="entry name" value="F14J8.16 PROTEIN"/>
    <property type="match status" value="1"/>
</dbReference>
<feature type="compositionally biased region" description="Polar residues" evidence="1">
    <location>
        <begin position="178"/>
        <end position="189"/>
    </location>
</feature>
<protein>
    <submittedName>
        <fullName evidence="2">Uncharacterized protein</fullName>
    </submittedName>
</protein>
<organism evidence="2 3">
    <name type="scientific">Rehmannia glutinosa</name>
    <name type="common">Chinese foxglove</name>
    <dbReference type="NCBI Taxonomy" id="99300"/>
    <lineage>
        <taxon>Eukaryota</taxon>
        <taxon>Viridiplantae</taxon>
        <taxon>Streptophyta</taxon>
        <taxon>Embryophyta</taxon>
        <taxon>Tracheophyta</taxon>
        <taxon>Spermatophyta</taxon>
        <taxon>Magnoliopsida</taxon>
        <taxon>eudicotyledons</taxon>
        <taxon>Gunneridae</taxon>
        <taxon>Pentapetalae</taxon>
        <taxon>asterids</taxon>
        <taxon>lamiids</taxon>
        <taxon>Lamiales</taxon>
        <taxon>Orobanchaceae</taxon>
        <taxon>Rehmannieae</taxon>
        <taxon>Rehmannia</taxon>
    </lineage>
</organism>
<feature type="region of interest" description="Disordered" evidence="1">
    <location>
        <begin position="71"/>
        <end position="242"/>
    </location>
</feature>
<gene>
    <name evidence="2" type="ORF">DH2020_007206</name>
</gene>
<feature type="compositionally biased region" description="Acidic residues" evidence="1">
    <location>
        <begin position="152"/>
        <end position="167"/>
    </location>
</feature>
<feature type="compositionally biased region" description="Basic and acidic residues" evidence="1">
    <location>
        <begin position="136"/>
        <end position="151"/>
    </location>
</feature>
<accession>A0ABR0TXJ6</accession>
<feature type="compositionally biased region" description="Basic and acidic residues" evidence="1">
    <location>
        <begin position="191"/>
        <end position="201"/>
    </location>
</feature>
<dbReference type="EMBL" id="JABTTQ020003506">
    <property type="protein sequence ID" value="KAK6114937.1"/>
    <property type="molecule type" value="Genomic_DNA"/>
</dbReference>
<dbReference type="Proteomes" id="UP001318860">
    <property type="component" value="Unassembled WGS sequence"/>
</dbReference>
<comment type="caution">
    <text evidence="2">The sequence shown here is derived from an EMBL/GenBank/DDBJ whole genome shotgun (WGS) entry which is preliminary data.</text>
</comment>
<feature type="compositionally biased region" description="Basic and acidic residues" evidence="1">
    <location>
        <begin position="93"/>
        <end position="127"/>
    </location>
</feature>
<feature type="compositionally biased region" description="Polar residues" evidence="1">
    <location>
        <begin position="215"/>
        <end position="225"/>
    </location>
</feature>
<feature type="compositionally biased region" description="Basic and acidic residues" evidence="1">
    <location>
        <begin position="168"/>
        <end position="177"/>
    </location>
</feature>
<sequence length="466" mass="54194">MEQEEGQNGQFESFRDIIFHSPVFELRRCGEGNGLFDKELKAYKGLFQEDDEMDESYKSLMLCLTIKHEQIEPQKKRKDKGEEDDELLSCPPTKKERHEPRENRKDEENVNEHDGVRENAEEKHDPQYELFLKRFNGNDESRVVESEKDPLDDVADDEEDVSSEDEWAPERWRKLDTATKQNIGLQNEASDVEKQKVHDQEANETNSRLRRVTRSMKQTVVSSNLEKTKSSTDRESSNEVEEVEIEKLSAEEFRNALMSLSKSRDQAEKTAIEKRRPNKFSLPHKNVSANNFEEVGEDSDVEILDGDACLNGPFVPSTKYNGNVRLDSGPFRAFIFTCSMEDDDFPYVARSVSGDEYRKHVMDELNKPFDVTEYKRVQKDFKDGCYVDYHPDVGRKLTKYRYNRRKRLAILRGFFFWLQNITREGAFKPWKDGTCLAVEPQFPETSPHHTSGPSEGGEVIWKKVLD</sequence>
<dbReference type="PANTHER" id="PTHR34194">
    <property type="entry name" value="F14J8.16 PROTEIN"/>
    <property type="match status" value="1"/>
</dbReference>
<evidence type="ECO:0000256" key="1">
    <source>
        <dbReference type="SAM" id="MobiDB-lite"/>
    </source>
</evidence>
<evidence type="ECO:0000313" key="3">
    <source>
        <dbReference type="Proteomes" id="UP001318860"/>
    </source>
</evidence>
<feature type="compositionally biased region" description="Basic and acidic residues" evidence="1">
    <location>
        <begin position="226"/>
        <end position="237"/>
    </location>
</feature>
<name>A0ABR0TXJ6_REHGL</name>
<keyword evidence="3" id="KW-1185">Reference proteome</keyword>
<proteinExistence type="predicted"/>
<reference evidence="2 3" key="1">
    <citation type="journal article" date="2021" name="Comput. Struct. Biotechnol. J.">
        <title>De novo genome assembly of the potent medicinal plant Rehmannia glutinosa using nanopore technology.</title>
        <authorList>
            <person name="Ma L."/>
            <person name="Dong C."/>
            <person name="Song C."/>
            <person name="Wang X."/>
            <person name="Zheng X."/>
            <person name="Niu Y."/>
            <person name="Chen S."/>
            <person name="Feng W."/>
        </authorList>
    </citation>
    <scope>NUCLEOTIDE SEQUENCE [LARGE SCALE GENOMIC DNA]</scope>
    <source>
        <strain evidence="2">DH-2019</strain>
    </source>
</reference>